<dbReference type="InterPro" id="IPR046357">
    <property type="entry name" value="PPIase_dom_sf"/>
</dbReference>
<dbReference type="AlphaFoldDB" id="A0A6M2DNP5"/>
<dbReference type="PANTHER" id="PTHR46512">
    <property type="entry name" value="PEPTIDYLPROLYL ISOMERASE"/>
    <property type="match status" value="1"/>
</dbReference>
<evidence type="ECO:0000256" key="3">
    <source>
        <dbReference type="PROSITE-ProRule" id="PRU00277"/>
    </source>
</evidence>
<feature type="repeat" description="TPR" evidence="4">
    <location>
        <begin position="280"/>
        <end position="313"/>
    </location>
</feature>
<dbReference type="GO" id="GO:0005829">
    <property type="term" value="C:cytosol"/>
    <property type="evidence" value="ECO:0007669"/>
    <property type="project" value="TreeGrafter"/>
</dbReference>
<protein>
    <recommendedName>
        <fullName evidence="3">peptidylprolyl isomerase</fullName>
        <ecNumber evidence="3">5.2.1.8</ecNumber>
    </recommendedName>
</protein>
<keyword evidence="6" id="KW-0472">Membrane</keyword>
<dbReference type="GO" id="GO:0044183">
    <property type="term" value="F:protein folding chaperone"/>
    <property type="evidence" value="ECO:0007669"/>
    <property type="project" value="TreeGrafter"/>
</dbReference>
<dbReference type="SUPFAM" id="SSF54534">
    <property type="entry name" value="FKBP-like"/>
    <property type="match status" value="1"/>
</dbReference>
<dbReference type="GO" id="GO:0003755">
    <property type="term" value="F:peptidyl-prolyl cis-trans isomerase activity"/>
    <property type="evidence" value="ECO:0007669"/>
    <property type="project" value="UniProtKB-KW"/>
</dbReference>
<dbReference type="InterPro" id="IPR019734">
    <property type="entry name" value="TPR_rpt"/>
</dbReference>
<proteinExistence type="predicted"/>
<keyword evidence="2 4" id="KW-0802">TPR repeat</keyword>
<dbReference type="GO" id="GO:0012505">
    <property type="term" value="C:endomembrane system"/>
    <property type="evidence" value="ECO:0007669"/>
    <property type="project" value="TreeGrafter"/>
</dbReference>
<name>A0A6M2DNP5_XENCH</name>
<comment type="catalytic activity">
    <reaction evidence="3">
        <text>[protein]-peptidylproline (omega=180) = [protein]-peptidylproline (omega=0)</text>
        <dbReference type="Rhea" id="RHEA:16237"/>
        <dbReference type="Rhea" id="RHEA-COMP:10747"/>
        <dbReference type="Rhea" id="RHEA-COMP:10748"/>
        <dbReference type="ChEBI" id="CHEBI:83833"/>
        <dbReference type="ChEBI" id="CHEBI:83834"/>
        <dbReference type="EC" id="5.2.1.8"/>
    </reaction>
</comment>
<accession>A0A6M2DNP5</accession>
<dbReference type="SUPFAM" id="SSF48452">
    <property type="entry name" value="TPR-like"/>
    <property type="match status" value="1"/>
</dbReference>
<dbReference type="PANTHER" id="PTHR46512:SF1">
    <property type="entry name" value="PEPTIDYLPROLYL ISOMERASE"/>
    <property type="match status" value="1"/>
</dbReference>
<dbReference type="EMBL" id="GIIL01003990">
    <property type="protein sequence ID" value="NOV47716.1"/>
    <property type="molecule type" value="Transcribed_RNA"/>
</dbReference>
<evidence type="ECO:0000256" key="5">
    <source>
        <dbReference type="SAM" id="MobiDB-lite"/>
    </source>
</evidence>
<keyword evidence="1" id="KW-0677">Repeat</keyword>
<evidence type="ECO:0000256" key="6">
    <source>
        <dbReference type="SAM" id="Phobius"/>
    </source>
</evidence>
<dbReference type="InterPro" id="IPR011990">
    <property type="entry name" value="TPR-like_helical_dom_sf"/>
</dbReference>
<keyword evidence="6" id="KW-1133">Transmembrane helix</keyword>
<dbReference type="InterPro" id="IPR050754">
    <property type="entry name" value="FKBP4/5/8-like"/>
</dbReference>
<dbReference type="PROSITE" id="PS50005">
    <property type="entry name" value="TPR"/>
    <property type="match status" value="2"/>
</dbReference>
<keyword evidence="3 8" id="KW-0413">Isomerase</keyword>
<dbReference type="Pfam" id="PF00254">
    <property type="entry name" value="FKBP_C"/>
    <property type="match status" value="1"/>
</dbReference>
<evidence type="ECO:0000313" key="8">
    <source>
        <dbReference type="EMBL" id="NOV47716.1"/>
    </source>
</evidence>
<dbReference type="EC" id="5.2.1.8" evidence="3"/>
<feature type="compositionally biased region" description="Basic and acidic residues" evidence="5">
    <location>
        <begin position="45"/>
        <end position="56"/>
    </location>
</feature>
<evidence type="ECO:0000256" key="2">
    <source>
        <dbReference type="ARBA" id="ARBA00022803"/>
    </source>
</evidence>
<sequence length="390" mass="43353">MAETSTNDKSDSSSFEDLSIPHENEVGDRENMTKTKVDLNTSANDEAKGDEKKEDPNVVDILGNGQLVKTVIKAGTPDTRPQRYDLCNVTYEGALANGLVVDKADHVVVQLGDNEVIQGLDLALALMDVGEECELHVTSRFAFGELGNGSIIPPNSDLTYKITLWDAKVENDLETKTITSRKTLGNKKRERGNWWYSRNEHSLAIQSYRRALEYLDDVEGGITDPGPDGEYKVTDAELQGLLEDRVKVYNNMAAAQMKIQAWDQALKSLENVLNCQPNNIKALYRKGSILISKGDTQAALIVLRKAQSLDPTNQTIQQELQRLQKKSETEAKHEKNLYKKMLGQPITPTDTNKVKEHGKKSGTKLKTYCCVAGSVVVGIIGILAYRYKYM</sequence>
<evidence type="ECO:0000256" key="1">
    <source>
        <dbReference type="ARBA" id="ARBA00022737"/>
    </source>
</evidence>
<dbReference type="Gene3D" id="3.10.50.40">
    <property type="match status" value="1"/>
</dbReference>
<dbReference type="InterPro" id="IPR001179">
    <property type="entry name" value="PPIase_FKBP_dom"/>
</dbReference>
<evidence type="ECO:0000259" key="7">
    <source>
        <dbReference type="PROSITE" id="PS50059"/>
    </source>
</evidence>
<dbReference type="GO" id="GO:0005740">
    <property type="term" value="C:mitochondrial envelope"/>
    <property type="evidence" value="ECO:0007669"/>
    <property type="project" value="TreeGrafter"/>
</dbReference>
<organism evidence="8">
    <name type="scientific">Xenopsylla cheopis</name>
    <name type="common">Oriental rat flea</name>
    <name type="synonym">Pulex cheopis</name>
    <dbReference type="NCBI Taxonomy" id="163159"/>
    <lineage>
        <taxon>Eukaryota</taxon>
        <taxon>Metazoa</taxon>
        <taxon>Ecdysozoa</taxon>
        <taxon>Arthropoda</taxon>
        <taxon>Hexapoda</taxon>
        <taxon>Insecta</taxon>
        <taxon>Pterygota</taxon>
        <taxon>Neoptera</taxon>
        <taxon>Endopterygota</taxon>
        <taxon>Siphonaptera</taxon>
        <taxon>Pulicidae</taxon>
        <taxon>Xenopsyllinae</taxon>
        <taxon>Xenopsylla</taxon>
    </lineage>
</organism>
<feature type="transmembrane region" description="Helical" evidence="6">
    <location>
        <begin position="365"/>
        <end position="385"/>
    </location>
</feature>
<dbReference type="PROSITE" id="PS50059">
    <property type="entry name" value="FKBP_PPIASE"/>
    <property type="match status" value="1"/>
</dbReference>
<keyword evidence="3" id="KW-0697">Rotamase</keyword>
<dbReference type="Gene3D" id="1.25.40.10">
    <property type="entry name" value="Tetratricopeptide repeat domain"/>
    <property type="match status" value="1"/>
</dbReference>
<feature type="domain" description="PPIase FKBP-type" evidence="7">
    <location>
        <begin position="84"/>
        <end position="168"/>
    </location>
</feature>
<evidence type="ECO:0000256" key="4">
    <source>
        <dbReference type="PROSITE-ProRule" id="PRU00339"/>
    </source>
</evidence>
<feature type="region of interest" description="Disordered" evidence="5">
    <location>
        <begin position="1"/>
        <end position="58"/>
    </location>
</feature>
<reference evidence="8" key="1">
    <citation type="submission" date="2020-03" db="EMBL/GenBank/DDBJ databases">
        <title>Transcriptomic Profiling of the Digestive Tract of the Rat Flea, Xenopsylla cheopis, Following Blood Feeding and Infection with Yersinia pestis.</title>
        <authorList>
            <person name="Bland D.M."/>
            <person name="Martens C.A."/>
            <person name="Virtaneva K."/>
            <person name="Kanakabandi K."/>
            <person name="Long D."/>
            <person name="Rosenke R."/>
            <person name="Saturday G.A."/>
            <person name="Hoyt F.H."/>
            <person name="Bruno D.P."/>
            <person name="Ribeiro J.M.C."/>
            <person name="Hinnebusch J."/>
        </authorList>
    </citation>
    <scope>NUCLEOTIDE SEQUENCE</scope>
</reference>
<dbReference type="Pfam" id="PF13181">
    <property type="entry name" value="TPR_8"/>
    <property type="match status" value="1"/>
</dbReference>
<feature type="compositionally biased region" description="Basic and acidic residues" evidence="5">
    <location>
        <begin position="1"/>
        <end position="11"/>
    </location>
</feature>
<dbReference type="GO" id="GO:0043066">
    <property type="term" value="P:negative regulation of apoptotic process"/>
    <property type="evidence" value="ECO:0007669"/>
    <property type="project" value="TreeGrafter"/>
</dbReference>
<dbReference type="GO" id="GO:0016020">
    <property type="term" value="C:membrane"/>
    <property type="evidence" value="ECO:0007669"/>
    <property type="project" value="TreeGrafter"/>
</dbReference>
<dbReference type="SMART" id="SM00028">
    <property type="entry name" value="TPR"/>
    <property type="match status" value="3"/>
</dbReference>
<feature type="compositionally biased region" description="Basic and acidic residues" evidence="5">
    <location>
        <begin position="19"/>
        <end position="37"/>
    </location>
</feature>
<feature type="repeat" description="TPR" evidence="4">
    <location>
        <begin position="246"/>
        <end position="279"/>
    </location>
</feature>
<keyword evidence="6" id="KW-0812">Transmembrane</keyword>